<dbReference type="EMBL" id="MU004230">
    <property type="protein sequence ID" value="KAF2674588.1"/>
    <property type="molecule type" value="Genomic_DNA"/>
</dbReference>
<proteinExistence type="predicted"/>
<feature type="region of interest" description="Disordered" evidence="2">
    <location>
        <begin position="278"/>
        <end position="308"/>
    </location>
</feature>
<feature type="region of interest" description="Disordered" evidence="2">
    <location>
        <begin position="141"/>
        <end position="256"/>
    </location>
</feature>
<feature type="region of interest" description="Disordered" evidence="2">
    <location>
        <begin position="508"/>
        <end position="561"/>
    </location>
</feature>
<dbReference type="SUPFAM" id="SSF57667">
    <property type="entry name" value="beta-beta-alpha zinc fingers"/>
    <property type="match status" value="2"/>
</dbReference>
<evidence type="ECO:0000256" key="1">
    <source>
        <dbReference type="PROSITE-ProRule" id="PRU00042"/>
    </source>
</evidence>
<dbReference type="OrthoDB" id="6077919at2759"/>
<dbReference type="PROSITE" id="PS50157">
    <property type="entry name" value="ZINC_FINGER_C2H2_2"/>
    <property type="match status" value="2"/>
</dbReference>
<feature type="domain" description="C2H2-type" evidence="3">
    <location>
        <begin position="32"/>
        <end position="59"/>
    </location>
</feature>
<feature type="region of interest" description="Disordered" evidence="2">
    <location>
        <begin position="1"/>
        <end position="33"/>
    </location>
</feature>
<sequence>MPLSPSSPAHPKAQVDRSSESKSLPRPRGNELKCPQCPKTLKCRSDLAKHERWHNRPYKCDYPGCERAPKGFITQNDLDRHKKSKHFNGIFGKTKSFQCVGKNCRNPKKIWPRHDNFKQHVVKMHPNEDVEDVIKRSRIATPSPSEEEQIGTGIDPTTVTNRPPKVTITTDPERSTSSVPSIMDETHLSPITPSQRRLSRPSVTPINSGMAGMAGDTQTAPLRTLSAATGSPYPSSSQSRQSNTSGRATKDAPPAEPQLDVAQKLMSTMMTAITHSIAPSQPAPKVSARSKYSGKGIARQQAPPPAPAPQDVMIATLKMMISTLEDQSKATPQSPEYEPQAKEESGQQCKKCKKWLKRNCDMNKHMKRHTKPYGCTFGQCDKAFGSKNDWKRHENSQHFQIGLWKCQQPKLGKHFDQCEAVFWSDADMISHLQNDHDLHEQNAKAHAIICNVGRNNQTRFWCGFCGQVIALHNTGVKAWDERFNHIDRHFMKDQLNVEDWVDPESYEKKKDFQKISDQKSQTDHDGRGSRSNIPTFQPAPRKRGASSMGDDYDTPGEKRSRHIQSAENFVTHCISLAQISGNRCTNCDHDLCEQCPTEAVK</sequence>
<gene>
    <name evidence="4" type="ORF">BT63DRAFT_14795</name>
</gene>
<feature type="compositionally biased region" description="Low complexity" evidence="2">
    <location>
        <begin position="229"/>
        <end position="247"/>
    </location>
</feature>
<accession>A0A6A6UU59</accession>
<evidence type="ECO:0000259" key="3">
    <source>
        <dbReference type="PROSITE" id="PS50157"/>
    </source>
</evidence>
<dbReference type="PANTHER" id="PTHR35391">
    <property type="entry name" value="C2H2-TYPE DOMAIN-CONTAINING PROTEIN-RELATED"/>
    <property type="match status" value="1"/>
</dbReference>
<reference evidence="4" key="1">
    <citation type="journal article" date="2020" name="Stud. Mycol.">
        <title>101 Dothideomycetes genomes: a test case for predicting lifestyles and emergence of pathogens.</title>
        <authorList>
            <person name="Haridas S."/>
            <person name="Albert R."/>
            <person name="Binder M."/>
            <person name="Bloem J."/>
            <person name="Labutti K."/>
            <person name="Salamov A."/>
            <person name="Andreopoulos B."/>
            <person name="Baker S."/>
            <person name="Barry K."/>
            <person name="Bills G."/>
            <person name="Bluhm B."/>
            <person name="Cannon C."/>
            <person name="Castanera R."/>
            <person name="Culley D."/>
            <person name="Daum C."/>
            <person name="Ezra D."/>
            <person name="Gonzalez J."/>
            <person name="Henrissat B."/>
            <person name="Kuo A."/>
            <person name="Liang C."/>
            <person name="Lipzen A."/>
            <person name="Lutzoni F."/>
            <person name="Magnuson J."/>
            <person name="Mondo S."/>
            <person name="Nolan M."/>
            <person name="Ohm R."/>
            <person name="Pangilinan J."/>
            <person name="Park H.-J."/>
            <person name="Ramirez L."/>
            <person name="Alfaro M."/>
            <person name="Sun H."/>
            <person name="Tritt A."/>
            <person name="Yoshinaga Y."/>
            <person name="Zwiers L.-H."/>
            <person name="Turgeon B."/>
            <person name="Goodwin S."/>
            <person name="Spatafora J."/>
            <person name="Crous P."/>
            <person name="Grigoriev I."/>
        </authorList>
    </citation>
    <scope>NUCLEOTIDE SEQUENCE</scope>
    <source>
        <strain evidence="4">CBS 115976</strain>
    </source>
</reference>
<keyword evidence="1" id="KW-0863">Zinc-finger</keyword>
<evidence type="ECO:0000313" key="4">
    <source>
        <dbReference type="EMBL" id="KAF2674588.1"/>
    </source>
</evidence>
<evidence type="ECO:0000256" key="2">
    <source>
        <dbReference type="SAM" id="MobiDB-lite"/>
    </source>
</evidence>
<keyword evidence="1" id="KW-0862">Zinc</keyword>
<dbReference type="InterPro" id="IPR013087">
    <property type="entry name" value="Znf_C2H2_type"/>
</dbReference>
<feature type="compositionally biased region" description="Basic and acidic residues" evidence="2">
    <location>
        <begin position="508"/>
        <end position="528"/>
    </location>
</feature>
<feature type="domain" description="C2H2-type" evidence="3">
    <location>
        <begin position="373"/>
        <end position="398"/>
    </location>
</feature>
<feature type="compositionally biased region" description="Polar residues" evidence="2">
    <location>
        <begin position="189"/>
        <end position="207"/>
    </location>
</feature>
<dbReference type="SMART" id="SM00355">
    <property type="entry name" value="ZnF_C2H2"/>
    <property type="match status" value="5"/>
</dbReference>
<feature type="compositionally biased region" description="Polar residues" evidence="2">
    <location>
        <begin position="155"/>
        <end position="180"/>
    </location>
</feature>
<dbReference type="AlphaFoldDB" id="A0A6A6UU59"/>
<protein>
    <recommendedName>
        <fullName evidence="3">C2H2-type domain-containing protein</fullName>
    </recommendedName>
</protein>
<dbReference type="PANTHER" id="PTHR35391:SF5">
    <property type="entry name" value="DUF6590 DOMAIN-CONTAINING PROTEIN"/>
    <property type="match status" value="1"/>
</dbReference>
<keyword evidence="5" id="KW-1185">Reference proteome</keyword>
<dbReference type="Proteomes" id="UP000799302">
    <property type="component" value="Unassembled WGS sequence"/>
</dbReference>
<dbReference type="Gene3D" id="3.30.160.60">
    <property type="entry name" value="Classic Zinc Finger"/>
    <property type="match status" value="2"/>
</dbReference>
<organism evidence="4 5">
    <name type="scientific">Microthyrium microscopicum</name>
    <dbReference type="NCBI Taxonomy" id="703497"/>
    <lineage>
        <taxon>Eukaryota</taxon>
        <taxon>Fungi</taxon>
        <taxon>Dikarya</taxon>
        <taxon>Ascomycota</taxon>
        <taxon>Pezizomycotina</taxon>
        <taxon>Dothideomycetes</taxon>
        <taxon>Dothideomycetes incertae sedis</taxon>
        <taxon>Microthyriales</taxon>
        <taxon>Microthyriaceae</taxon>
        <taxon>Microthyrium</taxon>
    </lineage>
</organism>
<keyword evidence="1" id="KW-0479">Metal-binding</keyword>
<dbReference type="GO" id="GO:0008270">
    <property type="term" value="F:zinc ion binding"/>
    <property type="evidence" value="ECO:0007669"/>
    <property type="project" value="UniProtKB-KW"/>
</dbReference>
<evidence type="ECO:0000313" key="5">
    <source>
        <dbReference type="Proteomes" id="UP000799302"/>
    </source>
</evidence>
<name>A0A6A6UU59_9PEZI</name>
<dbReference type="InterPro" id="IPR036236">
    <property type="entry name" value="Znf_C2H2_sf"/>
</dbReference>
<dbReference type="PROSITE" id="PS00028">
    <property type="entry name" value="ZINC_FINGER_C2H2_1"/>
    <property type="match status" value="3"/>
</dbReference>